<dbReference type="Pfam" id="PF00307">
    <property type="entry name" value="CH"/>
    <property type="match status" value="1"/>
</dbReference>
<feature type="compositionally biased region" description="Low complexity" evidence="6">
    <location>
        <begin position="539"/>
        <end position="554"/>
    </location>
</feature>
<dbReference type="EnsemblMetazoa" id="CLYHEMT006016.1">
    <property type="protein sequence ID" value="CLYHEMP006016.1"/>
    <property type="gene ID" value="CLYHEMG006016"/>
</dbReference>
<feature type="compositionally biased region" description="Polar residues" evidence="6">
    <location>
        <begin position="792"/>
        <end position="801"/>
    </location>
</feature>
<feature type="compositionally biased region" description="Basic and acidic residues" evidence="6">
    <location>
        <begin position="852"/>
        <end position="866"/>
    </location>
</feature>
<feature type="compositionally biased region" description="Basic and acidic residues" evidence="6">
    <location>
        <begin position="914"/>
        <end position="933"/>
    </location>
</feature>
<dbReference type="SMART" id="SM01203">
    <property type="entry name" value="DUF3585"/>
    <property type="match status" value="1"/>
</dbReference>
<keyword evidence="2" id="KW-0597">Phosphoprotein</keyword>
<sequence length="1156" mass="131639">MTSVWKKFSRVGKKAAKFEFIAQLQSVTIECKKEKKWVPSKLVVLWQRGAHRRRYSRPFDFAPGIAKPYRGVMVWADPEELDMTCTLYKDEKGDSQFETKEWTFLVLDESSGRRKAIAQATIDMAKYFSIEPSCKQITIKMKPGSTKVKTAQLDIALSCIFLREGKATDEDMLSVASMMSLGDIDNYDDESQTINPVMKRVAHLTGSTNDLGSSRGISSSTNSLQRLEPEPASQTSSSRTSPNRSPSAMKKPTKEKVVSSKTVDKDSKKSRIDEDLLTWCQKITSSYRGVKVTNMTTSWRNGMAFCAILNHFHPELVDFPSLSPHNIKQNNKLAFDGFEYLGITKILDPNDMVHAATPDKLSVMTYLHQIKHYFENSYSKNSINLLMSQYNFMTGTDDDLLKSVKKASPKPEKKSKSLRKSFRRKKEKPTPASQEAGEIDSITDAHEINAILNQLREDERQNELKRINESIEKVEKKPPVHRAPPPPKFAARSQQNDSIDEDEMLNSIIEANNVEETATTEVTPDEKDSVAIDEQEQQPPSATPTTSTTTVTTSDDVHLRLGETDIDAVDDDIGESQVETSVPKPSSMEEASPTNTDEPQPTADSPSTTTSTTSQQQEEDETPSTTQSSTTNNAEQQQQQPRIRRKLPLTRQLSGEDADKEIDDEKQDSVKPVSETEEVQDEQKEAGDDVVENQQNLDEDDTRNKQDMIQERARQLILEARKKAEQNKDAEPSAGDDPDVRAKKFSEMRRQREKVLQHKLNQQEDRKQLLRSQANQLLLDAKMRGSLHNIDRSANSPSNEFPPSAFGGEDMEEGGMSPETQQRMRNNDFRKNPFTLVKKSNKQLKQITPKNYLKEEPDPVDSEPKLPTKTSPSKAAITYAESRKVEFDSFESGFQYKPKRDVAAEIAAELARLKEEEDEAQRQFDRTQAEKRGGAQQYEGGVQDEEGERHVEECIPSEEEEEVEEGHVPVDDYFYELENFNLKSADEYYHNELAQLEQETKALDLVAQKLELELRKAMDAGDQEGEEDLLQEWFNLVNKKNEIIRRQNEIALLAKGDDLERRCEIVNRELRVLSQMNEWEKTEEIRLREDNLLSQLVTLVNQRNRLVQIEDTQLQQSVHDEEHVQTVLQQQTSFNQKNTTVGNVVGWVKGFKSKFW</sequence>
<feature type="region of interest" description="Disordered" evidence="6">
    <location>
        <begin position="403"/>
        <end position="440"/>
    </location>
</feature>
<evidence type="ECO:0000256" key="5">
    <source>
        <dbReference type="SAM" id="Coils"/>
    </source>
</evidence>
<feature type="domain" description="Calponin-homology (CH)" evidence="7">
    <location>
        <begin position="270"/>
        <end position="375"/>
    </location>
</feature>
<dbReference type="FunFam" id="1.10.418.10:FF:000023">
    <property type="entry name" value="EH domain-binding protein 1 isoform X1"/>
    <property type="match status" value="1"/>
</dbReference>
<dbReference type="InterPro" id="IPR050540">
    <property type="entry name" value="F-actin_Monoox_Mical"/>
</dbReference>
<dbReference type="InterPro" id="IPR019448">
    <property type="entry name" value="NT-C2"/>
</dbReference>
<organism evidence="10 11">
    <name type="scientific">Clytia hemisphaerica</name>
    <dbReference type="NCBI Taxonomy" id="252671"/>
    <lineage>
        <taxon>Eukaryota</taxon>
        <taxon>Metazoa</taxon>
        <taxon>Cnidaria</taxon>
        <taxon>Hydrozoa</taxon>
        <taxon>Hydroidolina</taxon>
        <taxon>Leptothecata</taxon>
        <taxon>Obeliida</taxon>
        <taxon>Clytiidae</taxon>
        <taxon>Clytia</taxon>
    </lineage>
</organism>
<evidence type="ECO:0000256" key="4">
    <source>
        <dbReference type="ARBA" id="ARBA00023054"/>
    </source>
</evidence>
<evidence type="ECO:0000313" key="10">
    <source>
        <dbReference type="EnsemblMetazoa" id="CLYHEMP006016.1"/>
    </source>
</evidence>
<dbReference type="RefSeq" id="XP_066933034.1">
    <property type="nucleotide sequence ID" value="XM_067076933.1"/>
</dbReference>
<feature type="region of interest" description="Disordered" evidence="6">
    <location>
        <begin position="469"/>
        <end position="499"/>
    </location>
</feature>
<evidence type="ECO:0000256" key="1">
    <source>
        <dbReference type="ARBA" id="ARBA00004177"/>
    </source>
</evidence>
<evidence type="ECO:0000256" key="2">
    <source>
        <dbReference type="ARBA" id="ARBA00022553"/>
    </source>
</evidence>
<feature type="compositionally biased region" description="Basic and acidic residues" evidence="6">
    <location>
        <begin position="252"/>
        <end position="265"/>
    </location>
</feature>
<feature type="compositionally biased region" description="Low complexity" evidence="6">
    <location>
        <begin position="512"/>
        <end position="522"/>
    </location>
</feature>
<feature type="compositionally biased region" description="Basic and acidic residues" evidence="6">
    <location>
        <begin position="738"/>
        <end position="752"/>
    </location>
</feature>
<dbReference type="PROSITE" id="PS51848">
    <property type="entry name" value="BMERB"/>
    <property type="match status" value="1"/>
</dbReference>
<evidence type="ECO:0000313" key="11">
    <source>
        <dbReference type="Proteomes" id="UP000594262"/>
    </source>
</evidence>
<evidence type="ECO:0000256" key="6">
    <source>
        <dbReference type="SAM" id="MobiDB-lite"/>
    </source>
</evidence>
<dbReference type="SMART" id="SM00033">
    <property type="entry name" value="CH"/>
    <property type="match status" value="1"/>
</dbReference>
<reference evidence="10" key="1">
    <citation type="submission" date="2021-01" db="UniProtKB">
        <authorList>
            <consortium name="EnsemblMetazoa"/>
        </authorList>
    </citation>
    <scope>IDENTIFICATION</scope>
</reference>
<evidence type="ECO:0000256" key="3">
    <source>
        <dbReference type="ARBA" id="ARBA00022753"/>
    </source>
</evidence>
<feature type="compositionally biased region" description="Low complexity" evidence="6">
    <location>
        <begin position="233"/>
        <end position="247"/>
    </location>
</feature>
<dbReference type="OrthoDB" id="5972258at2759"/>
<comment type="subcellular location">
    <subcellularLocation>
        <location evidence="1">Endosome</location>
    </subcellularLocation>
</comment>
<keyword evidence="4 5" id="KW-0175">Coiled coil</keyword>
<dbReference type="Proteomes" id="UP000594262">
    <property type="component" value="Unplaced"/>
</dbReference>
<dbReference type="InterPro" id="IPR022735">
    <property type="entry name" value="bMERB_dom"/>
</dbReference>
<protein>
    <recommendedName>
        <fullName evidence="12">EH domain-binding protein 1</fullName>
    </recommendedName>
</protein>
<proteinExistence type="predicted"/>
<dbReference type="Gene3D" id="1.10.418.10">
    <property type="entry name" value="Calponin-like domain"/>
    <property type="match status" value="1"/>
</dbReference>
<evidence type="ECO:0000259" key="7">
    <source>
        <dbReference type="PROSITE" id="PS50021"/>
    </source>
</evidence>
<feature type="compositionally biased region" description="Low complexity" evidence="6">
    <location>
        <begin position="623"/>
        <end position="641"/>
    </location>
</feature>
<dbReference type="PROSITE" id="PS50021">
    <property type="entry name" value="CH"/>
    <property type="match status" value="1"/>
</dbReference>
<dbReference type="SUPFAM" id="SSF47576">
    <property type="entry name" value="Calponin-homology domain, CH-domain"/>
    <property type="match status" value="1"/>
</dbReference>
<feature type="domain" description="C2 NT-type" evidence="8">
    <location>
        <begin position="8"/>
        <end position="161"/>
    </location>
</feature>
<evidence type="ECO:0008006" key="12">
    <source>
        <dbReference type="Google" id="ProtNLM"/>
    </source>
</evidence>
<dbReference type="Pfam" id="PF10358">
    <property type="entry name" value="NT-C2"/>
    <property type="match status" value="1"/>
</dbReference>
<keyword evidence="11" id="KW-1185">Reference proteome</keyword>
<dbReference type="PROSITE" id="PS51840">
    <property type="entry name" value="C2_NT"/>
    <property type="match status" value="1"/>
</dbReference>
<keyword evidence="3" id="KW-0967">Endosome</keyword>
<feature type="compositionally biased region" description="Low complexity" evidence="6">
    <location>
        <begin position="213"/>
        <end position="223"/>
    </location>
</feature>
<feature type="compositionally biased region" description="Basic and acidic residues" evidence="6">
    <location>
        <begin position="469"/>
        <end position="478"/>
    </location>
</feature>
<feature type="compositionally biased region" description="Low complexity" evidence="6">
    <location>
        <begin position="599"/>
        <end position="616"/>
    </location>
</feature>
<feature type="coiled-coil region" evidence="5">
    <location>
        <begin position="753"/>
        <end position="780"/>
    </location>
</feature>
<feature type="region of interest" description="Disordered" evidence="6">
    <location>
        <begin position="788"/>
        <end position="875"/>
    </location>
</feature>
<name>A0A7M5U461_9CNID</name>
<feature type="compositionally biased region" description="Basic and acidic residues" evidence="6">
    <location>
        <begin position="702"/>
        <end position="731"/>
    </location>
</feature>
<feature type="compositionally biased region" description="Acidic residues" evidence="6">
    <location>
        <begin position="564"/>
        <end position="574"/>
    </location>
</feature>
<feature type="region of interest" description="Disordered" evidence="6">
    <location>
        <begin position="512"/>
        <end position="752"/>
    </location>
</feature>
<dbReference type="PANTHER" id="PTHR23167">
    <property type="entry name" value="CALPONIN HOMOLOGY DOMAIN-CONTAINING PROTEIN DDB_G0272472-RELATED"/>
    <property type="match status" value="1"/>
</dbReference>
<evidence type="ECO:0000259" key="8">
    <source>
        <dbReference type="PROSITE" id="PS51840"/>
    </source>
</evidence>
<feature type="compositionally biased region" description="Basic residues" evidence="6">
    <location>
        <begin position="416"/>
        <end position="427"/>
    </location>
</feature>
<dbReference type="PANTHER" id="PTHR23167:SF46">
    <property type="entry name" value="EPS15 HOMOLOGY DOMAIN CONTAINING PROTEIN-BINDING PROTEIN 1, ISOFORM F"/>
    <property type="match status" value="1"/>
</dbReference>
<dbReference type="AlphaFoldDB" id="A0A7M5U461"/>
<evidence type="ECO:0000259" key="9">
    <source>
        <dbReference type="PROSITE" id="PS51848"/>
    </source>
</evidence>
<feature type="domain" description="BMERB" evidence="9">
    <location>
        <begin position="976"/>
        <end position="1126"/>
    </location>
</feature>
<accession>A0A7M5U461</accession>
<dbReference type="InterPro" id="IPR036872">
    <property type="entry name" value="CH_dom_sf"/>
</dbReference>
<dbReference type="InterPro" id="IPR001715">
    <property type="entry name" value="CH_dom"/>
</dbReference>
<dbReference type="Pfam" id="PF12130">
    <property type="entry name" value="bMERB_dom"/>
    <property type="match status" value="1"/>
</dbReference>
<dbReference type="GO" id="GO:0005768">
    <property type="term" value="C:endosome"/>
    <property type="evidence" value="ECO:0007669"/>
    <property type="project" value="UniProtKB-SubCell"/>
</dbReference>
<dbReference type="GeneID" id="136820716"/>
<feature type="region of interest" description="Disordered" evidence="6">
    <location>
        <begin position="206"/>
        <end position="265"/>
    </location>
</feature>
<feature type="compositionally biased region" description="Acidic residues" evidence="6">
    <location>
        <begin position="656"/>
        <end position="666"/>
    </location>
</feature>
<feature type="region of interest" description="Disordered" evidence="6">
    <location>
        <begin position="914"/>
        <end position="949"/>
    </location>
</feature>